<keyword evidence="3" id="KW-1185">Reference proteome</keyword>
<protein>
    <submittedName>
        <fullName evidence="2">Uncharacterized protein</fullName>
    </submittedName>
</protein>
<organism evidence="2 3">
    <name type="scientific">Portunus trituberculatus</name>
    <name type="common">Swimming crab</name>
    <name type="synonym">Neptunus trituberculatus</name>
    <dbReference type="NCBI Taxonomy" id="210409"/>
    <lineage>
        <taxon>Eukaryota</taxon>
        <taxon>Metazoa</taxon>
        <taxon>Ecdysozoa</taxon>
        <taxon>Arthropoda</taxon>
        <taxon>Crustacea</taxon>
        <taxon>Multicrustacea</taxon>
        <taxon>Malacostraca</taxon>
        <taxon>Eumalacostraca</taxon>
        <taxon>Eucarida</taxon>
        <taxon>Decapoda</taxon>
        <taxon>Pleocyemata</taxon>
        <taxon>Brachyura</taxon>
        <taxon>Eubrachyura</taxon>
        <taxon>Portunoidea</taxon>
        <taxon>Portunidae</taxon>
        <taxon>Portuninae</taxon>
        <taxon>Portunus</taxon>
    </lineage>
</organism>
<comment type="caution">
    <text evidence="2">The sequence shown here is derived from an EMBL/GenBank/DDBJ whole genome shotgun (WGS) entry which is preliminary data.</text>
</comment>
<dbReference type="AlphaFoldDB" id="A0A5B7JJ90"/>
<sequence length="92" mass="10016">MVKRGTGGNHMRGEMSSRKARSRRNLLFVLPHIKPRGMKYVYGQKKNPSATATYMRSVSIGGRTTLGSFGGDGGLVVVAPAGWNQRLSVPRL</sequence>
<evidence type="ECO:0000313" key="3">
    <source>
        <dbReference type="Proteomes" id="UP000324222"/>
    </source>
</evidence>
<proteinExistence type="predicted"/>
<accession>A0A5B7JJ90</accession>
<name>A0A5B7JJ90_PORTR</name>
<evidence type="ECO:0000256" key="1">
    <source>
        <dbReference type="SAM" id="MobiDB-lite"/>
    </source>
</evidence>
<feature type="compositionally biased region" description="Gly residues" evidence="1">
    <location>
        <begin position="1"/>
        <end position="10"/>
    </location>
</feature>
<gene>
    <name evidence="2" type="ORF">E2C01_089522</name>
</gene>
<dbReference type="EMBL" id="VSRR010098179">
    <property type="protein sequence ID" value="MPC94356.1"/>
    <property type="molecule type" value="Genomic_DNA"/>
</dbReference>
<reference evidence="2 3" key="1">
    <citation type="submission" date="2019-05" db="EMBL/GenBank/DDBJ databases">
        <title>Another draft genome of Portunus trituberculatus and its Hox gene families provides insights of decapod evolution.</title>
        <authorList>
            <person name="Jeong J.-H."/>
            <person name="Song I."/>
            <person name="Kim S."/>
            <person name="Choi T."/>
            <person name="Kim D."/>
            <person name="Ryu S."/>
            <person name="Kim W."/>
        </authorList>
    </citation>
    <scope>NUCLEOTIDE SEQUENCE [LARGE SCALE GENOMIC DNA]</scope>
    <source>
        <tissue evidence="2">Muscle</tissue>
    </source>
</reference>
<dbReference type="Proteomes" id="UP000324222">
    <property type="component" value="Unassembled WGS sequence"/>
</dbReference>
<evidence type="ECO:0000313" key="2">
    <source>
        <dbReference type="EMBL" id="MPC94356.1"/>
    </source>
</evidence>
<feature type="region of interest" description="Disordered" evidence="1">
    <location>
        <begin position="1"/>
        <end position="20"/>
    </location>
</feature>